<evidence type="ECO:0000256" key="1">
    <source>
        <dbReference type="ARBA" id="ARBA00023002"/>
    </source>
</evidence>
<name>A0ABV6HUW4_9PAST</name>
<dbReference type="PANTHER" id="PTHR47307">
    <property type="entry name" value="GLUTATHIONE-REGULATED POTASSIUM-EFFLUX SYSTEM ANCILLARY PROTEIN KEFG"/>
    <property type="match status" value="1"/>
</dbReference>
<dbReference type="Pfam" id="PF02525">
    <property type="entry name" value="Flavodoxin_2"/>
    <property type="match status" value="1"/>
</dbReference>
<evidence type="ECO:0000259" key="2">
    <source>
        <dbReference type="Pfam" id="PF02525"/>
    </source>
</evidence>
<feature type="domain" description="Flavodoxin-like fold" evidence="2">
    <location>
        <begin position="3"/>
        <end position="159"/>
    </location>
</feature>
<evidence type="ECO:0000313" key="4">
    <source>
        <dbReference type="Proteomes" id="UP001589769"/>
    </source>
</evidence>
<protein>
    <submittedName>
        <fullName evidence="3">NAD(P)H-dependent oxidoreductase</fullName>
        <ecNumber evidence="3">1.-.-.-</ecNumber>
        <ecNumber evidence="3">1.6.99.-</ecNumber>
    </submittedName>
</protein>
<keyword evidence="4" id="KW-1185">Reference proteome</keyword>
<dbReference type="Proteomes" id="UP001589769">
    <property type="component" value="Unassembled WGS sequence"/>
</dbReference>
<sequence>MQNILLISGHPDLNQSLANKTIIDTVLANRSDIQVRYLDKSCANYRIDVAAEQAALMQADIIIWQFPFYWYSLPGLMKVWLDQVFLHGFAYGSTGNRLKNKKLILSFTIGGSAEAYRYDGEMNYPIPDFLPALRQTALYCGMDYQDPVYSFDMMYLPNFSSETVKNAVIEQAKIHAGKLLDVIDRLYAK</sequence>
<dbReference type="SUPFAM" id="SSF52218">
    <property type="entry name" value="Flavoproteins"/>
    <property type="match status" value="1"/>
</dbReference>
<dbReference type="Gene3D" id="3.40.50.360">
    <property type="match status" value="1"/>
</dbReference>
<keyword evidence="1 3" id="KW-0560">Oxidoreductase</keyword>
<evidence type="ECO:0000313" key="3">
    <source>
        <dbReference type="EMBL" id="MFC0322674.1"/>
    </source>
</evidence>
<dbReference type="InterPro" id="IPR029039">
    <property type="entry name" value="Flavoprotein-like_sf"/>
</dbReference>
<proteinExistence type="predicted"/>
<dbReference type="EC" id="1.6.99.-" evidence="3"/>
<dbReference type="RefSeq" id="WP_382373597.1">
    <property type="nucleotide sequence ID" value="NZ_JBHLWA010000014.1"/>
</dbReference>
<accession>A0ABV6HUW4</accession>
<gene>
    <name evidence="3" type="ORF">ACFFHT_03740</name>
</gene>
<comment type="caution">
    <text evidence="3">The sequence shown here is derived from an EMBL/GenBank/DDBJ whole genome shotgun (WGS) entry which is preliminary data.</text>
</comment>
<dbReference type="EMBL" id="JBHLWA010000014">
    <property type="protein sequence ID" value="MFC0322674.1"/>
    <property type="molecule type" value="Genomic_DNA"/>
</dbReference>
<dbReference type="InterPro" id="IPR046980">
    <property type="entry name" value="KefG/KefF"/>
</dbReference>
<dbReference type="GO" id="GO:0016491">
    <property type="term" value="F:oxidoreductase activity"/>
    <property type="evidence" value="ECO:0007669"/>
    <property type="project" value="UniProtKB-KW"/>
</dbReference>
<organism evidence="3 4">
    <name type="scientific">Gallibacterium melopsittaci</name>
    <dbReference type="NCBI Taxonomy" id="516063"/>
    <lineage>
        <taxon>Bacteria</taxon>
        <taxon>Pseudomonadati</taxon>
        <taxon>Pseudomonadota</taxon>
        <taxon>Gammaproteobacteria</taxon>
        <taxon>Pasteurellales</taxon>
        <taxon>Pasteurellaceae</taxon>
        <taxon>Gallibacterium</taxon>
    </lineage>
</organism>
<dbReference type="PANTHER" id="PTHR47307:SF1">
    <property type="entry name" value="GLUTATHIONE-REGULATED POTASSIUM-EFFLUX SYSTEM ANCILLARY PROTEIN KEFG"/>
    <property type="match status" value="1"/>
</dbReference>
<reference evidence="3 4" key="1">
    <citation type="submission" date="2024-09" db="EMBL/GenBank/DDBJ databases">
        <authorList>
            <person name="Sun Q."/>
            <person name="Mori K."/>
        </authorList>
    </citation>
    <scope>NUCLEOTIDE SEQUENCE [LARGE SCALE GENOMIC DNA]</scope>
    <source>
        <strain evidence="3 4">CCM 7538</strain>
    </source>
</reference>
<dbReference type="EC" id="1.-.-.-" evidence="3"/>
<dbReference type="InterPro" id="IPR003680">
    <property type="entry name" value="Flavodoxin_fold"/>
</dbReference>